<evidence type="ECO:0000259" key="3">
    <source>
        <dbReference type="Pfam" id="PF22939"/>
    </source>
</evidence>
<dbReference type="Pfam" id="PF24883">
    <property type="entry name" value="NPHP3_N"/>
    <property type="match status" value="1"/>
</dbReference>
<dbReference type="Proteomes" id="UP000566819">
    <property type="component" value="Unassembled WGS sequence"/>
</dbReference>
<reference evidence="5 6" key="1">
    <citation type="submission" date="2020-03" db="EMBL/GenBank/DDBJ databases">
        <title>Draft Genome Sequence of Cudoniella acicularis.</title>
        <authorList>
            <person name="Buettner E."/>
            <person name="Kellner H."/>
        </authorList>
    </citation>
    <scope>NUCLEOTIDE SEQUENCE [LARGE SCALE GENOMIC DNA]</scope>
    <source>
        <strain evidence="5 6">DSM 108380</strain>
    </source>
</reference>
<dbReference type="InterPro" id="IPR027417">
    <property type="entry name" value="P-loop_NTPase"/>
</dbReference>
<gene>
    <name evidence="5" type="ORF">G7Y89_g2285</name>
</gene>
<dbReference type="Gene3D" id="3.40.50.1580">
    <property type="entry name" value="Nucleoside phosphorylase domain"/>
    <property type="match status" value="1"/>
</dbReference>
<evidence type="ECO:0000256" key="2">
    <source>
        <dbReference type="PROSITE-ProRule" id="PRU00023"/>
    </source>
</evidence>
<dbReference type="PROSITE" id="PS50297">
    <property type="entry name" value="ANK_REP_REGION"/>
    <property type="match status" value="1"/>
</dbReference>
<dbReference type="SMART" id="SM00248">
    <property type="entry name" value="ANK"/>
    <property type="match status" value="1"/>
</dbReference>
<dbReference type="PANTHER" id="PTHR46082:SF11">
    <property type="entry name" value="AAA+ ATPASE DOMAIN-CONTAINING PROTEIN-RELATED"/>
    <property type="match status" value="1"/>
</dbReference>
<dbReference type="InterPro" id="IPR056884">
    <property type="entry name" value="NPHP3-like_N"/>
</dbReference>
<evidence type="ECO:0000256" key="1">
    <source>
        <dbReference type="ARBA" id="ARBA00022737"/>
    </source>
</evidence>
<protein>
    <submittedName>
        <fullName evidence="5">Uncharacterized protein</fullName>
    </submittedName>
</protein>
<feature type="repeat" description="ANK" evidence="2">
    <location>
        <begin position="805"/>
        <end position="837"/>
    </location>
</feature>
<dbReference type="InterPro" id="IPR053137">
    <property type="entry name" value="NLR-like"/>
</dbReference>
<evidence type="ECO:0000259" key="4">
    <source>
        <dbReference type="Pfam" id="PF24883"/>
    </source>
</evidence>
<dbReference type="Gene3D" id="3.40.50.300">
    <property type="entry name" value="P-loop containing nucleotide triphosphate hydrolases"/>
    <property type="match status" value="1"/>
</dbReference>
<dbReference type="SUPFAM" id="SSF52540">
    <property type="entry name" value="P-loop containing nucleoside triphosphate hydrolases"/>
    <property type="match status" value="1"/>
</dbReference>
<dbReference type="SUPFAM" id="SSF53167">
    <property type="entry name" value="Purine and uridine phosphorylases"/>
    <property type="match status" value="1"/>
</dbReference>
<dbReference type="Pfam" id="PF00023">
    <property type="entry name" value="Ank"/>
    <property type="match status" value="1"/>
</dbReference>
<keyword evidence="1" id="KW-0677">Repeat</keyword>
<sequence>MTSTNLQVPALDNDEYTVGWITALALEAAAAEAMLEVEHEEPHWQHENDHNNYTLGSIGKHNVVIVSLPETYGPTAAATAVSQMLSTFKSIRIGLMVGIGGGIPNLENGHDIRLGDIVVSRPEGAFGGVRQYDFGKMTSGGNFLPQGFLNSPPQVLLDAVNKLKRNHIRKPSDIPNILREMEKNNPLMIEPLHGGPSYSHQGPENDFLFHSNYNHKDAAKTCEECDKGQVVERPLRKTHDPFIHHGTIASGNMVIKDRGTRDGLGSDCLCFEMEAAAQHNQELLKWLSPLEPSERHDDIRSTRLPRSGTWILQHETFQKWFSESPSSPVLFCYGDPGAGKTFITSLIIDELERFKATKSNIGLAYVYCDYRDQIQQTIENIIGAIIKQLLRELPAIPEEIIEIWQKKQSGTSHLQLELKEVLHITCKYFDHIYICLDALDECRDFPELLTILYQGPPSIRLFSTGRNHVQQLVRKKIEHARIIRIEAKDSDIRMLIQEDINKDREQDPDLMDDKLEQDIIEKISASAHGIFLLPVLHVRTVLDERNVRDREDALKTLPSDLDQAFGVTIERIQRQPTGAVKQAEKVLRWISLAERPLSIDELLEACAVRDGDSDLNKRGFPSRSTFLDCCLGLAIIENETSTVRLVHFSLQEYFNRKKQILNQPILDHHDAIARACLTYLMFRSVTAEMDTSQRIKRIKTTQIASHALLNYAACQWGHHIRKCGCLQNSTINAALEYLRMDSEKRMRSHSLLCRYIRISKDYNLFSIIHIWAYFGINQISLKLLVTNKVDVDTSDNEGRTRCCGFYSTALSTASAGGHEAVVKLLLEKGADINAQGGV</sequence>
<dbReference type="GO" id="GO:0003824">
    <property type="term" value="F:catalytic activity"/>
    <property type="evidence" value="ECO:0007669"/>
    <property type="project" value="InterPro"/>
</dbReference>
<organism evidence="5 6">
    <name type="scientific">Cudoniella acicularis</name>
    <dbReference type="NCBI Taxonomy" id="354080"/>
    <lineage>
        <taxon>Eukaryota</taxon>
        <taxon>Fungi</taxon>
        <taxon>Dikarya</taxon>
        <taxon>Ascomycota</taxon>
        <taxon>Pezizomycotina</taxon>
        <taxon>Leotiomycetes</taxon>
        <taxon>Helotiales</taxon>
        <taxon>Tricladiaceae</taxon>
        <taxon>Cudoniella</taxon>
    </lineage>
</organism>
<proteinExistence type="predicted"/>
<dbReference type="GO" id="GO:0009116">
    <property type="term" value="P:nucleoside metabolic process"/>
    <property type="evidence" value="ECO:0007669"/>
    <property type="project" value="InterPro"/>
</dbReference>
<dbReference type="OrthoDB" id="1577640at2759"/>
<dbReference type="PANTHER" id="PTHR46082">
    <property type="entry name" value="ATP/GTP-BINDING PROTEIN-RELATED"/>
    <property type="match status" value="1"/>
</dbReference>
<evidence type="ECO:0000313" key="6">
    <source>
        <dbReference type="Proteomes" id="UP000566819"/>
    </source>
</evidence>
<feature type="domain" description="Nephrocystin 3-like N-terminal" evidence="4">
    <location>
        <begin position="307"/>
        <end position="465"/>
    </location>
</feature>
<dbReference type="EMBL" id="JAAMPI010000098">
    <property type="protein sequence ID" value="KAF4635819.1"/>
    <property type="molecule type" value="Genomic_DNA"/>
</dbReference>
<accession>A0A8H4W9H9</accession>
<keyword evidence="6" id="KW-1185">Reference proteome</keyword>
<dbReference type="SUPFAM" id="SSF48403">
    <property type="entry name" value="Ankyrin repeat"/>
    <property type="match status" value="1"/>
</dbReference>
<dbReference type="InterPro" id="IPR036770">
    <property type="entry name" value="Ankyrin_rpt-contain_sf"/>
</dbReference>
<comment type="caution">
    <text evidence="5">The sequence shown here is derived from an EMBL/GenBank/DDBJ whole genome shotgun (WGS) entry which is preliminary data.</text>
</comment>
<evidence type="ECO:0000313" key="5">
    <source>
        <dbReference type="EMBL" id="KAF4635819.1"/>
    </source>
</evidence>
<dbReference type="Gene3D" id="1.25.40.20">
    <property type="entry name" value="Ankyrin repeat-containing domain"/>
    <property type="match status" value="1"/>
</dbReference>
<dbReference type="Pfam" id="PF22939">
    <property type="entry name" value="WHD_GPIID"/>
    <property type="match status" value="1"/>
</dbReference>
<keyword evidence="2" id="KW-0040">ANK repeat</keyword>
<feature type="domain" description="GPI inositol-deacylase winged helix" evidence="3">
    <location>
        <begin position="578"/>
        <end position="655"/>
    </location>
</feature>
<dbReference type="InterPro" id="IPR035994">
    <property type="entry name" value="Nucleoside_phosphorylase_sf"/>
</dbReference>
<dbReference type="InterPro" id="IPR002110">
    <property type="entry name" value="Ankyrin_rpt"/>
</dbReference>
<dbReference type="PROSITE" id="PS50088">
    <property type="entry name" value="ANK_REPEAT"/>
    <property type="match status" value="1"/>
</dbReference>
<dbReference type="InterPro" id="IPR054471">
    <property type="entry name" value="GPIID_WHD"/>
</dbReference>
<name>A0A8H4W9H9_9HELO</name>
<dbReference type="AlphaFoldDB" id="A0A8H4W9H9"/>